<gene>
    <name evidence="9" type="ORF">BE221DRAFT_187077</name>
</gene>
<name>A0A1Y5I2T9_OSTTA</name>
<evidence type="ECO:0000256" key="5">
    <source>
        <dbReference type="ARBA" id="ARBA00023239"/>
    </source>
</evidence>
<dbReference type="GO" id="GO:0008270">
    <property type="term" value="F:zinc ion binding"/>
    <property type="evidence" value="ECO:0007669"/>
    <property type="project" value="UniProtKB-UniRule"/>
</dbReference>
<feature type="binding site" evidence="7">
    <location>
        <position position="118"/>
    </location>
    <ligand>
        <name>Zn(2+)</name>
        <dbReference type="ChEBI" id="CHEBI:29105"/>
    </ligand>
</feature>
<evidence type="ECO:0000256" key="6">
    <source>
        <dbReference type="ARBA" id="ARBA00048348"/>
    </source>
</evidence>
<comment type="cofactor">
    <cofactor evidence="7">
        <name>Zn(2+)</name>
        <dbReference type="ChEBI" id="CHEBI:29105"/>
    </cofactor>
    <text evidence="7">Binds 1 zinc ion per subunit.</text>
</comment>
<dbReference type="SMART" id="SM00947">
    <property type="entry name" value="Pro_CA"/>
    <property type="match status" value="1"/>
</dbReference>
<keyword evidence="5 8" id="KW-0456">Lyase</keyword>
<dbReference type="InterPro" id="IPR036874">
    <property type="entry name" value="Carbonic_anhydrase_sf"/>
</dbReference>
<comment type="catalytic activity">
    <reaction evidence="6 8">
        <text>hydrogencarbonate + H(+) = CO2 + H2O</text>
        <dbReference type="Rhea" id="RHEA:10748"/>
        <dbReference type="ChEBI" id="CHEBI:15377"/>
        <dbReference type="ChEBI" id="CHEBI:15378"/>
        <dbReference type="ChEBI" id="CHEBI:16526"/>
        <dbReference type="ChEBI" id="CHEBI:17544"/>
        <dbReference type="EC" id="4.2.1.1"/>
    </reaction>
</comment>
<evidence type="ECO:0000256" key="2">
    <source>
        <dbReference type="ARBA" id="ARBA00012925"/>
    </source>
</evidence>
<dbReference type="AlphaFoldDB" id="A0A1Y5I2T9"/>
<dbReference type="InterPro" id="IPR001765">
    <property type="entry name" value="Carbonic_anhydrase"/>
</dbReference>
<dbReference type="Proteomes" id="UP000195557">
    <property type="component" value="Unassembled WGS sequence"/>
</dbReference>
<comment type="similarity">
    <text evidence="1 8">Belongs to the beta-class carbonic anhydrase family.</text>
</comment>
<dbReference type="PANTHER" id="PTHR11002:SF76">
    <property type="entry name" value="CARBONIC ANHYDRASE"/>
    <property type="match status" value="1"/>
</dbReference>
<dbReference type="GO" id="GO:0004089">
    <property type="term" value="F:carbonate dehydratase activity"/>
    <property type="evidence" value="ECO:0007669"/>
    <property type="project" value="UniProtKB-UniRule"/>
</dbReference>
<dbReference type="EC" id="4.2.1.1" evidence="2 8"/>
<feature type="binding site" evidence="7">
    <location>
        <position position="115"/>
    </location>
    <ligand>
        <name>Zn(2+)</name>
        <dbReference type="ChEBI" id="CHEBI:29105"/>
    </ligand>
</feature>
<reference evidence="9" key="1">
    <citation type="submission" date="2017-04" db="EMBL/GenBank/DDBJ databases">
        <title>Population genomics of picophytoplankton unveils novel chromosome hypervariability.</title>
        <authorList>
            <consortium name="DOE Joint Genome Institute"/>
            <person name="Blanc-Mathieu R."/>
            <person name="Krasovec M."/>
            <person name="Hebrard M."/>
            <person name="Yau S."/>
            <person name="Desgranges E."/>
            <person name="Martin J."/>
            <person name="Schackwitz W."/>
            <person name="Kuo A."/>
            <person name="Salin G."/>
            <person name="Donnadieu C."/>
            <person name="Desdevises Y."/>
            <person name="Sanchez-Ferandin S."/>
            <person name="Moreau H."/>
            <person name="Rivals E."/>
            <person name="Grigoriev I.V."/>
            <person name="Grimsley N."/>
            <person name="Eyre-Walker A."/>
            <person name="Piganeau G."/>
        </authorList>
    </citation>
    <scope>NUCLEOTIDE SEQUENCE [LARGE SCALE GENOMIC DNA]</scope>
    <source>
        <strain evidence="9">RCC 1115</strain>
    </source>
</reference>
<organism evidence="9">
    <name type="scientific">Ostreococcus tauri</name>
    <name type="common">Marine green alga</name>
    <dbReference type="NCBI Taxonomy" id="70448"/>
    <lineage>
        <taxon>Eukaryota</taxon>
        <taxon>Viridiplantae</taxon>
        <taxon>Chlorophyta</taxon>
        <taxon>Mamiellophyceae</taxon>
        <taxon>Mamiellales</taxon>
        <taxon>Bathycoccaceae</taxon>
        <taxon>Ostreococcus</taxon>
    </lineage>
</organism>
<evidence type="ECO:0000256" key="1">
    <source>
        <dbReference type="ARBA" id="ARBA00006217"/>
    </source>
</evidence>
<accession>A0A1Y5I2T9</accession>
<evidence type="ECO:0000256" key="8">
    <source>
        <dbReference type="RuleBase" id="RU003956"/>
    </source>
</evidence>
<dbReference type="Pfam" id="PF00484">
    <property type="entry name" value="Pro_CA"/>
    <property type="match status" value="1"/>
</dbReference>
<comment type="function">
    <text evidence="8">Reversible hydration of carbon dioxide.</text>
</comment>
<dbReference type="Gene3D" id="3.40.1050.10">
    <property type="entry name" value="Carbonic anhydrase"/>
    <property type="match status" value="1"/>
</dbReference>
<dbReference type="PANTHER" id="PTHR11002">
    <property type="entry name" value="CARBONIC ANHYDRASE"/>
    <property type="match status" value="1"/>
</dbReference>
<proteinExistence type="inferred from homology"/>
<keyword evidence="4 7" id="KW-0862">Zinc</keyword>
<evidence type="ECO:0000256" key="4">
    <source>
        <dbReference type="ARBA" id="ARBA00022833"/>
    </source>
</evidence>
<feature type="binding site" evidence="7">
    <location>
        <position position="55"/>
    </location>
    <ligand>
        <name>Zn(2+)</name>
        <dbReference type="ChEBI" id="CHEBI:29105"/>
    </ligand>
</feature>
<protein>
    <recommendedName>
        <fullName evidence="2 8">Carbonic anhydrase</fullName>
        <ecNumber evidence="2 8">4.2.1.1</ecNumber>
    </recommendedName>
    <alternativeName>
        <fullName evidence="8">Carbonate dehydratase</fullName>
    </alternativeName>
</protein>
<dbReference type="SUPFAM" id="SSF53056">
    <property type="entry name" value="beta-carbonic anhydrase, cab"/>
    <property type="match status" value="1"/>
</dbReference>
<feature type="binding site" evidence="7">
    <location>
        <position position="53"/>
    </location>
    <ligand>
        <name>Zn(2+)</name>
        <dbReference type="ChEBI" id="CHEBI:29105"/>
    </ligand>
</feature>
<sequence>MSSPERAFERLLDGHRAFRRAHFAASDGAADVPRALRALSERGQRPRALVVACSDSRADPAIVFDTGPGDVFTIRNVGSLVPAYAGLDGGHHGTCAATEYATVHLEVPVILVMGHTQCGGAAAGLRKYGNGPDADASVFGVNEATGEGFIGAWVALAEDAVRRVCERHDPGVRARMLEYELVRQSVQNLLTFPFVKRRVDRGELVVKGAVFNVWDGTLEVLRADGSFEQLDDDAEDGRGEAKRAKT</sequence>
<keyword evidence="3 7" id="KW-0479">Metal-binding</keyword>
<evidence type="ECO:0000256" key="7">
    <source>
        <dbReference type="PIRSR" id="PIRSR601765-1"/>
    </source>
</evidence>
<dbReference type="EMBL" id="KZ155838">
    <property type="protein sequence ID" value="OUS42403.1"/>
    <property type="molecule type" value="Genomic_DNA"/>
</dbReference>
<evidence type="ECO:0000256" key="3">
    <source>
        <dbReference type="ARBA" id="ARBA00022723"/>
    </source>
</evidence>
<dbReference type="eggNOG" id="KOG1578">
    <property type="taxonomic scope" value="Eukaryota"/>
</dbReference>
<evidence type="ECO:0000313" key="9">
    <source>
        <dbReference type="EMBL" id="OUS42403.1"/>
    </source>
</evidence>